<feature type="signal peptide" evidence="1">
    <location>
        <begin position="1"/>
        <end position="25"/>
    </location>
</feature>
<dbReference type="InterPro" id="IPR025886">
    <property type="entry name" value="PP2-like"/>
</dbReference>
<dbReference type="Proteomes" id="UP000241394">
    <property type="component" value="Chromosome LG22"/>
</dbReference>
<feature type="chain" id="PRO_5015304197" evidence="1">
    <location>
        <begin position="26"/>
        <end position="749"/>
    </location>
</feature>
<reference evidence="2 3" key="1">
    <citation type="submission" date="2017-07" db="EMBL/GenBank/DDBJ databases">
        <title>An improved, manually edited Actinidia chinensis var. chinensis (kiwifruit) genome highlights the challenges associated with draft genomes and gene prediction in plants.</title>
        <authorList>
            <person name="Pilkington S."/>
            <person name="Crowhurst R."/>
            <person name="Hilario E."/>
            <person name="Nardozza S."/>
            <person name="Fraser L."/>
            <person name="Peng Y."/>
            <person name="Gunaseelan K."/>
            <person name="Simpson R."/>
            <person name="Tahir J."/>
            <person name="Deroles S."/>
            <person name="Templeton K."/>
            <person name="Luo Z."/>
            <person name="Davy M."/>
            <person name="Cheng C."/>
            <person name="Mcneilage M."/>
            <person name="Scaglione D."/>
            <person name="Liu Y."/>
            <person name="Zhang Q."/>
            <person name="Datson P."/>
            <person name="De Silva N."/>
            <person name="Gardiner S."/>
            <person name="Bassett H."/>
            <person name="Chagne D."/>
            <person name="Mccallum J."/>
            <person name="Dzierzon H."/>
            <person name="Deng C."/>
            <person name="Wang Y.-Y."/>
            <person name="Barron N."/>
            <person name="Manako K."/>
            <person name="Bowen J."/>
            <person name="Foster T."/>
            <person name="Erridge Z."/>
            <person name="Tiffin H."/>
            <person name="Waite C."/>
            <person name="Davies K."/>
            <person name="Grierson E."/>
            <person name="Laing W."/>
            <person name="Kirk R."/>
            <person name="Chen X."/>
            <person name="Wood M."/>
            <person name="Montefiori M."/>
            <person name="Brummell D."/>
            <person name="Schwinn K."/>
            <person name="Catanach A."/>
            <person name="Fullerton C."/>
            <person name="Li D."/>
            <person name="Meiyalaghan S."/>
            <person name="Nieuwenhuizen N."/>
            <person name="Read N."/>
            <person name="Prakash R."/>
            <person name="Hunter D."/>
            <person name="Zhang H."/>
            <person name="Mckenzie M."/>
            <person name="Knabel M."/>
            <person name="Harris A."/>
            <person name="Allan A."/>
            <person name="Chen A."/>
            <person name="Janssen B."/>
            <person name="Plunkett B."/>
            <person name="Dwamena C."/>
            <person name="Voogd C."/>
            <person name="Leif D."/>
            <person name="Lafferty D."/>
            <person name="Souleyre E."/>
            <person name="Varkonyi-Gasic E."/>
            <person name="Gambi F."/>
            <person name="Hanley J."/>
            <person name="Yao J.-L."/>
            <person name="Cheung J."/>
            <person name="David K."/>
            <person name="Warren B."/>
            <person name="Marsh K."/>
            <person name="Snowden K."/>
            <person name="Lin-Wang K."/>
            <person name="Brian L."/>
            <person name="Martinez-Sanchez M."/>
            <person name="Wang M."/>
            <person name="Ileperuma N."/>
            <person name="Macnee N."/>
            <person name="Campin R."/>
            <person name="Mcatee P."/>
            <person name="Drummond R."/>
            <person name="Espley R."/>
            <person name="Ireland H."/>
            <person name="Wu R."/>
            <person name="Atkinson R."/>
            <person name="Karunairetnam S."/>
            <person name="Bulley S."/>
            <person name="Chunkath S."/>
            <person name="Hanley Z."/>
            <person name="Storey R."/>
            <person name="Thrimawithana A."/>
            <person name="Thomson S."/>
            <person name="David C."/>
            <person name="Testolin R."/>
        </authorList>
    </citation>
    <scope>NUCLEOTIDE SEQUENCE [LARGE SCALE GENOMIC DNA]</scope>
    <source>
        <strain evidence="3">cv. Red5</strain>
        <tissue evidence="2">Young leaf</tissue>
    </source>
</reference>
<evidence type="ECO:0000256" key="1">
    <source>
        <dbReference type="SAM" id="SignalP"/>
    </source>
</evidence>
<dbReference type="Gramene" id="PSR98452">
    <property type="protein sequence ID" value="PSR98452"/>
    <property type="gene ID" value="CEY00_Acc01999"/>
</dbReference>
<keyword evidence="1" id="KW-0732">Signal</keyword>
<dbReference type="EMBL" id="NKQK01000022">
    <property type="protein sequence ID" value="PSR98452.1"/>
    <property type="molecule type" value="Genomic_DNA"/>
</dbReference>
<dbReference type="OrthoDB" id="1918565at2759"/>
<dbReference type="Pfam" id="PF14299">
    <property type="entry name" value="PP2"/>
    <property type="match status" value="3"/>
</dbReference>
<comment type="caution">
    <text evidence="2">The sequence shown here is derived from an EMBL/GenBank/DDBJ whole genome shotgun (WGS) entry which is preliminary data.</text>
</comment>
<name>A0A2R6PY39_ACTCC</name>
<proteinExistence type="predicted"/>
<dbReference type="InParanoid" id="A0A2R6PY39"/>
<keyword evidence="3" id="KW-1185">Reference proteome</keyword>
<accession>A0A2R6PY39</accession>
<dbReference type="PANTHER" id="PTHR32278:SF111">
    <property type="entry name" value="F-BOX PROTEIN PP2-B12-RELATED"/>
    <property type="match status" value="1"/>
</dbReference>
<evidence type="ECO:0000313" key="2">
    <source>
        <dbReference type="EMBL" id="PSR98452.1"/>
    </source>
</evidence>
<gene>
    <name evidence="2" type="ORF">CEY00_Acc01999</name>
</gene>
<sequence length="749" mass="85912">MDYVMTILTALLWWFISNVIPGTISNWVSDLISRKFTRICDAFWERFLPPDYQDIIARSVSTVVFSTKKELYKSLCDSPILLDGGNMSFGLDKKNGKKYYMLGARELAIADTDYWIWKSHPNSRFSDVVEHQTLCWLDIQGKMNRRELSPKTLYAAYLVFKTAKISHEIESLEAKVSIRLTRPGGKGAEHQPSTVYLESKPSSHVSIQEQIQLSRDRKDGWMEMEMGEFFNYEDDDGDVEMRLMGVRPLNWNSGLIIQGIELRPKEGKEHGWINFIWLFKKAANAHTVQESVNTLDYKEIITRSVSPVVFSTDKELYFRLCDFPILLDGGKMSFALDKRGGKKCYMLGARQLSIASGDNTSHWKWTSHVDSRFLEVAELLRVNWLEIQGKIDTRFLSSKTTYGAYLVFKIAEESSGLESVPLKASVRFVGAGRGGAEIKSCDVYVESKLLSDVPTDHGERLPRWRKDGWMEIELGDFFIDQGDDVVEMRVMEIEHRWEKSGLIVEGIELRPKADDRDEVITTLWEGFLPSDYPYTIAKSATPLVPTQHEFFKRLYNTFTLLDGGTMSFALDRQSGKRCYMLGARRLSIDWGHNTDYWTWISHPDSRFSEVAQLLHVYWLQIGAELSTRILSPKTTYVAYLVFKNIPEEFSGFDDVPMKASVGYVGTEGGGARHETVVYLESNNSPLLALQQDQFPYEREDGWMEIKMGEIFFDLDDDGKVEMLFKEVEMLERKSGLIIQGIELRPKNGT</sequence>
<reference evidence="3" key="2">
    <citation type="journal article" date="2018" name="BMC Genomics">
        <title>A manually annotated Actinidia chinensis var. chinensis (kiwifruit) genome highlights the challenges associated with draft genomes and gene prediction in plants.</title>
        <authorList>
            <person name="Pilkington S.M."/>
            <person name="Crowhurst R."/>
            <person name="Hilario E."/>
            <person name="Nardozza S."/>
            <person name="Fraser L."/>
            <person name="Peng Y."/>
            <person name="Gunaseelan K."/>
            <person name="Simpson R."/>
            <person name="Tahir J."/>
            <person name="Deroles S.C."/>
            <person name="Templeton K."/>
            <person name="Luo Z."/>
            <person name="Davy M."/>
            <person name="Cheng C."/>
            <person name="McNeilage M."/>
            <person name="Scaglione D."/>
            <person name="Liu Y."/>
            <person name="Zhang Q."/>
            <person name="Datson P."/>
            <person name="De Silva N."/>
            <person name="Gardiner S.E."/>
            <person name="Bassett H."/>
            <person name="Chagne D."/>
            <person name="McCallum J."/>
            <person name="Dzierzon H."/>
            <person name="Deng C."/>
            <person name="Wang Y.Y."/>
            <person name="Barron L."/>
            <person name="Manako K."/>
            <person name="Bowen J."/>
            <person name="Foster T.M."/>
            <person name="Erridge Z.A."/>
            <person name="Tiffin H."/>
            <person name="Waite C.N."/>
            <person name="Davies K.M."/>
            <person name="Grierson E.P."/>
            <person name="Laing W.A."/>
            <person name="Kirk R."/>
            <person name="Chen X."/>
            <person name="Wood M."/>
            <person name="Montefiori M."/>
            <person name="Brummell D.A."/>
            <person name="Schwinn K.E."/>
            <person name="Catanach A."/>
            <person name="Fullerton C."/>
            <person name="Li D."/>
            <person name="Meiyalaghan S."/>
            <person name="Nieuwenhuizen N."/>
            <person name="Read N."/>
            <person name="Prakash R."/>
            <person name="Hunter D."/>
            <person name="Zhang H."/>
            <person name="McKenzie M."/>
            <person name="Knabel M."/>
            <person name="Harris A."/>
            <person name="Allan A.C."/>
            <person name="Gleave A."/>
            <person name="Chen A."/>
            <person name="Janssen B.J."/>
            <person name="Plunkett B."/>
            <person name="Ampomah-Dwamena C."/>
            <person name="Voogd C."/>
            <person name="Leif D."/>
            <person name="Lafferty D."/>
            <person name="Souleyre E.J.F."/>
            <person name="Varkonyi-Gasic E."/>
            <person name="Gambi F."/>
            <person name="Hanley J."/>
            <person name="Yao J.L."/>
            <person name="Cheung J."/>
            <person name="David K.M."/>
            <person name="Warren B."/>
            <person name="Marsh K."/>
            <person name="Snowden K.C."/>
            <person name="Lin-Wang K."/>
            <person name="Brian L."/>
            <person name="Martinez-Sanchez M."/>
            <person name="Wang M."/>
            <person name="Ileperuma N."/>
            <person name="Macnee N."/>
            <person name="Campin R."/>
            <person name="McAtee P."/>
            <person name="Drummond R.S.M."/>
            <person name="Espley R.V."/>
            <person name="Ireland H.S."/>
            <person name="Wu R."/>
            <person name="Atkinson R.G."/>
            <person name="Karunairetnam S."/>
            <person name="Bulley S."/>
            <person name="Chunkath S."/>
            <person name="Hanley Z."/>
            <person name="Storey R."/>
            <person name="Thrimawithana A.H."/>
            <person name="Thomson S."/>
            <person name="David C."/>
            <person name="Testolin R."/>
            <person name="Huang H."/>
            <person name="Hellens R.P."/>
            <person name="Schaffer R.J."/>
        </authorList>
    </citation>
    <scope>NUCLEOTIDE SEQUENCE [LARGE SCALE GENOMIC DNA]</scope>
    <source>
        <strain evidence="3">cv. Red5</strain>
    </source>
</reference>
<dbReference type="PANTHER" id="PTHR32278">
    <property type="entry name" value="F-BOX DOMAIN-CONTAINING PROTEIN"/>
    <property type="match status" value="1"/>
</dbReference>
<dbReference type="OMA" id="HELTSMW"/>
<protein>
    <submittedName>
        <fullName evidence="2">F-box protein</fullName>
    </submittedName>
</protein>
<dbReference type="AlphaFoldDB" id="A0A2R6PY39"/>
<organism evidence="2 3">
    <name type="scientific">Actinidia chinensis var. chinensis</name>
    <name type="common">Chinese soft-hair kiwi</name>
    <dbReference type="NCBI Taxonomy" id="1590841"/>
    <lineage>
        <taxon>Eukaryota</taxon>
        <taxon>Viridiplantae</taxon>
        <taxon>Streptophyta</taxon>
        <taxon>Embryophyta</taxon>
        <taxon>Tracheophyta</taxon>
        <taxon>Spermatophyta</taxon>
        <taxon>Magnoliopsida</taxon>
        <taxon>eudicotyledons</taxon>
        <taxon>Gunneridae</taxon>
        <taxon>Pentapetalae</taxon>
        <taxon>asterids</taxon>
        <taxon>Ericales</taxon>
        <taxon>Actinidiaceae</taxon>
        <taxon>Actinidia</taxon>
    </lineage>
</organism>
<dbReference type="STRING" id="1590841.A0A2R6PY39"/>
<evidence type="ECO:0000313" key="3">
    <source>
        <dbReference type="Proteomes" id="UP000241394"/>
    </source>
</evidence>